<proteinExistence type="predicted"/>
<keyword evidence="12" id="KW-1185">Reference proteome</keyword>
<dbReference type="PANTHER" id="PTHR32071">
    <property type="entry name" value="TRANSCRIPTIONAL REGULATORY PROTEIN"/>
    <property type="match status" value="1"/>
</dbReference>
<dbReference type="InterPro" id="IPR025662">
    <property type="entry name" value="Sigma_54_int_dom_ATP-bd_1"/>
</dbReference>
<dbReference type="Pfam" id="PF00158">
    <property type="entry name" value="Sigma54_activat"/>
    <property type="match status" value="1"/>
</dbReference>
<dbReference type="PROSITE" id="PS50045">
    <property type="entry name" value="SIGMA54_INTERACT_4"/>
    <property type="match status" value="1"/>
</dbReference>
<dbReference type="InterPro" id="IPR025943">
    <property type="entry name" value="Sigma_54_int_dom_ATP-bd_2"/>
</dbReference>
<dbReference type="InterPro" id="IPR003593">
    <property type="entry name" value="AAA+_ATPase"/>
</dbReference>
<dbReference type="GO" id="GO:0043565">
    <property type="term" value="F:sequence-specific DNA binding"/>
    <property type="evidence" value="ECO:0007669"/>
    <property type="project" value="InterPro"/>
</dbReference>
<keyword evidence="2" id="KW-0547">Nucleotide-binding</keyword>
<organism evidence="11 12">
    <name type="scientific">Plasticicumulans lactativorans</name>
    <dbReference type="NCBI Taxonomy" id="1133106"/>
    <lineage>
        <taxon>Bacteria</taxon>
        <taxon>Pseudomonadati</taxon>
        <taxon>Pseudomonadota</taxon>
        <taxon>Gammaproteobacteria</taxon>
        <taxon>Candidatus Competibacteraceae</taxon>
        <taxon>Plasticicumulans</taxon>
    </lineage>
</organism>
<dbReference type="SUPFAM" id="SSF46689">
    <property type="entry name" value="Homeodomain-like"/>
    <property type="match status" value="1"/>
</dbReference>
<keyword evidence="6" id="KW-0238">DNA-binding</keyword>
<dbReference type="InterPro" id="IPR002197">
    <property type="entry name" value="HTH_Fis"/>
</dbReference>
<dbReference type="Pfam" id="PF25601">
    <property type="entry name" value="AAA_lid_14"/>
    <property type="match status" value="1"/>
</dbReference>
<accession>A0A4R2LEN1</accession>
<keyword evidence="1 8" id="KW-0597">Phosphoprotein</keyword>
<dbReference type="PROSITE" id="PS00676">
    <property type="entry name" value="SIGMA54_INTERACT_2"/>
    <property type="match status" value="1"/>
</dbReference>
<dbReference type="Gene3D" id="3.40.50.300">
    <property type="entry name" value="P-loop containing nucleotide triphosphate hydrolases"/>
    <property type="match status" value="1"/>
</dbReference>
<dbReference type="SMART" id="SM00382">
    <property type="entry name" value="AAA"/>
    <property type="match status" value="1"/>
</dbReference>
<dbReference type="Gene3D" id="1.10.8.60">
    <property type="match status" value="1"/>
</dbReference>
<evidence type="ECO:0000256" key="1">
    <source>
        <dbReference type="ARBA" id="ARBA00022553"/>
    </source>
</evidence>
<keyword evidence="7" id="KW-0804">Transcription</keyword>
<dbReference type="FunFam" id="3.40.50.300:FF:000006">
    <property type="entry name" value="DNA-binding transcriptional regulator NtrC"/>
    <property type="match status" value="1"/>
</dbReference>
<dbReference type="PANTHER" id="PTHR32071:SF57">
    <property type="entry name" value="C4-DICARBOXYLATE TRANSPORT TRANSCRIPTIONAL REGULATORY PROTEIN DCTD"/>
    <property type="match status" value="1"/>
</dbReference>
<dbReference type="InterPro" id="IPR058031">
    <property type="entry name" value="AAA_lid_NorR"/>
</dbReference>
<feature type="domain" description="Response regulatory" evidence="10">
    <location>
        <begin position="6"/>
        <end position="120"/>
    </location>
</feature>
<feature type="modified residue" description="4-aspartylphosphate" evidence="8">
    <location>
        <position position="55"/>
    </location>
</feature>
<evidence type="ECO:0000256" key="7">
    <source>
        <dbReference type="ARBA" id="ARBA00023163"/>
    </source>
</evidence>
<evidence type="ECO:0000256" key="3">
    <source>
        <dbReference type="ARBA" id="ARBA00022840"/>
    </source>
</evidence>
<dbReference type="InterPro" id="IPR002078">
    <property type="entry name" value="Sigma_54_int"/>
</dbReference>
<dbReference type="RefSeq" id="WP_132542074.1">
    <property type="nucleotide sequence ID" value="NZ_SLWY01000009.1"/>
</dbReference>
<evidence type="ECO:0000313" key="11">
    <source>
        <dbReference type="EMBL" id="TCO81341.1"/>
    </source>
</evidence>
<dbReference type="EMBL" id="SLWY01000009">
    <property type="protein sequence ID" value="TCO81341.1"/>
    <property type="molecule type" value="Genomic_DNA"/>
</dbReference>
<sequence length="444" mass="48574">MNASGPILLVDDEPHVLAMGAQTLELEGLTVRPCTSAEAALEQLDRDWPGIVVSDIRMPGLDGLALLARVRAFDAELPLVLVTGHGDIATAVQAMRDGAYDFLEKPYRRDTLLDTVRRALAMRALTLENRRLRAEIEASRTSEILLLGRSPAIVRLRAAIADLADSGADILIEGETGAGKEVVARSLHRASSRRDAPFVALNCGAIPETIFESELFGHEAGAFTGASSKRIGKLEYAHGGTVFLDEIESMPLNLQVKVLRALQDRCAERLGSNRAIPFDIRVVAATKVDLRTEADAGRFRADLYYRLNVIKLTIPPLRDRREDIAPLFQHFVLRAAERYRRPAPPISAEVLAGLLAERWPGNVRELANAADRFVLGQLVDNGYQPGSGATLSLPEQVAAFERAVIVQELERHKGSVGAACEALGLPRKTLYDKLKKYGLRRGED</sequence>
<dbReference type="Gene3D" id="1.10.10.60">
    <property type="entry name" value="Homeodomain-like"/>
    <property type="match status" value="1"/>
</dbReference>
<keyword evidence="4" id="KW-0902">Two-component regulatory system</keyword>
<protein>
    <submittedName>
        <fullName evidence="11">Two-component system C4-dicarboxylate transport response regulator DctD</fullName>
    </submittedName>
</protein>
<name>A0A4R2LEN1_9GAMM</name>
<dbReference type="AlphaFoldDB" id="A0A4R2LEN1"/>
<dbReference type="InterPro" id="IPR001789">
    <property type="entry name" value="Sig_transdc_resp-reg_receiver"/>
</dbReference>
<dbReference type="CDD" id="cd17549">
    <property type="entry name" value="REC_DctD-like"/>
    <property type="match status" value="1"/>
</dbReference>
<dbReference type="InterPro" id="IPR009057">
    <property type="entry name" value="Homeodomain-like_sf"/>
</dbReference>
<evidence type="ECO:0000256" key="8">
    <source>
        <dbReference type="PROSITE-ProRule" id="PRU00169"/>
    </source>
</evidence>
<evidence type="ECO:0000313" key="12">
    <source>
        <dbReference type="Proteomes" id="UP000295765"/>
    </source>
</evidence>
<dbReference type="SUPFAM" id="SSF52172">
    <property type="entry name" value="CheY-like"/>
    <property type="match status" value="1"/>
</dbReference>
<dbReference type="OrthoDB" id="9804019at2"/>
<evidence type="ECO:0000256" key="5">
    <source>
        <dbReference type="ARBA" id="ARBA00023015"/>
    </source>
</evidence>
<evidence type="ECO:0000259" key="10">
    <source>
        <dbReference type="PROSITE" id="PS50110"/>
    </source>
</evidence>
<keyword evidence="3" id="KW-0067">ATP-binding</keyword>
<dbReference type="PROSITE" id="PS00688">
    <property type="entry name" value="SIGMA54_INTERACT_3"/>
    <property type="match status" value="1"/>
</dbReference>
<dbReference type="SMART" id="SM00448">
    <property type="entry name" value="REC"/>
    <property type="match status" value="1"/>
</dbReference>
<dbReference type="FunFam" id="3.40.50.2300:FF:000018">
    <property type="entry name" value="DNA-binding transcriptional regulator NtrC"/>
    <property type="match status" value="1"/>
</dbReference>
<dbReference type="GO" id="GO:0005524">
    <property type="term" value="F:ATP binding"/>
    <property type="evidence" value="ECO:0007669"/>
    <property type="project" value="UniProtKB-KW"/>
</dbReference>
<reference evidence="11 12" key="1">
    <citation type="submission" date="2019-03" db="EMBL/GenBank/DDBJ databases">
        <title>Genomic Encyclopedia of Type Strains, Phase IV (KMG-IV): sequencing the most valuable type-strain genomes for metagenomic binning, comparative biology and taxonomic classification.</title>
        <authorList>
            <person name="Goeker M."/>
        </authorList>
    </citation>
    <scope>NUCLEOTIDE SEQUENCE [LARGE SCALE GENOMIC DNA]</scope>
    <source>
        <strain evidence="11 12">DSM 25287</strain>
    </source>
</reference>
<dbReference type="Gene3D" id="3.40.50.2300">
    <property type="match status" value="1"/>
</dbReference>
<evidence type="ECO:0000256" key="4">
    <source>
        <dbReference type="ARBA" id="ARBA00023012"/>
    </source>
</evidence>
<dbReference type="InterPro" id="IPR011006">
    <property type="entry name" value="CheY-like_superfamily"/>
</dbReference>
<dbReference type="PROSITE" id="PS50110">
    <property type="entry name" value="RESPONSE_REGULATORY"/>
    <property type="match status" value="1"/>
</dbReference>
<evidence type="ECO:0000256" key="6">
    <source>
        <dbReference type="ARBA" id="ARBA00023125"/>
    </source>
</evidence>
<feature type="domain" description="Sigma-54 factor interaction" evidence="9">
    <location>
        <begin position="146"/>
        <end position="375"/>
    </location>
</feature>
<dbReference type="Proteomes" id="UP000295765">
    <property type="component" value="Unassembled WGS sequence"/>
</dbReference>
<dbReference type="InterPro" id="IPR027417">
    <property type="entry name" value="P-loop_NTPase"/>
</dbReference>
<dbReference type="GO" id="GO:0006355">
    <property type="term" value="P:regulation of DNA-templated transcription"/>
    <property type="evidence" value="ECO:0007669"/>
    <property type="project" value="InterPro"/>
</dbReference>
<dbReference type="GO" id="GO:0000160">
    <property type="term" value="P:phosphorelay signal transduction system"/>
    <property type="evidence" value="ECO:0007669"/>
    <property type="project" value="UniProtKB-KW"/>
</dbReference>
<dbReference type="SUPFAM" id="SSF52540">
    <property type="entry name" value="P-loop containing nucleoside triphosphate hydrolases"/>
    <property type="match status" value="1"/>
</dbReference>
<dbReference type="Pfam" id="PF00072">
    <property type="entry name" value="Response_reg"/>
    <property type="match status" value="1"/>
</dbReference>
<dbReference type="PROSITE" id="PS00675">
    <property type="entry name" value="SIGMA54_INTERACT_1"/>
    <property type="match status" value="1"/>
</dbReference>
<evidence type="ECO:0000256" key="2">
    <source>
        <dbReference type="ARBA" id="ARBA00022741"/>
    </source>
</evidence>
<keyword evidence="5" id="KW-0805">Transcription regulation</keyword>
<comment type="caution">
    <text evidence="11">The sequence shown here is derived from an EMBL/GenBank/DDBJ whole genome shotgun (WGS) entry which is preliminary data.</text>
</comment>
<dbReference type="PRINTS" id="PR01590">
    <property type="entry name" value="HTHFIS"/>
</dbReference>
<dbReference type="Pfam" id="PF02954">
    <property type="entry name" value="HTH_8"/>
    <property type="match status" value="1"/>
</dbReference>
<evidence type="ECO:0000259" key="9">
    <source>
        <dbReference type="PROSITE" id="PS50045"/>
    </source>
</evidence>
<gene>
    <name evidence="11" type="ORF">EV699_109183</name>
</gene>
<dbReference type="CDD" id="cd00009">
    <property type="entry name" value="AAA"/>
    <property type="match status" value="1"/>
</dbReference>
<dbReference type="InterPro" id="IPR025944">
    <property type="entry name" value="Sigma_54_int_dom_CS"/>
</dbReference>